<evidence type="ECO:0000313" key="2">
    <source>
        <dbReference type="Proteomes" id="UP000499080"/>
    </source>
</evidence>
<dbReference type="Proteomes" id="UP000499080">
    <property type="component" value="Unassembled WGS sequence"/>
</dbReference>
<dbReference type="OrthoDB" id="6437038at2759"/>
<sequence length="137" mass="15894">MNPEAFNAIKRIENHLKLVQVILQGKLQNTSVLTCAKHDHTADKCRDEDYRDGGDSPPSFDGPQGCSWIDLALAMNIHPDRIQEWNIADRITMSDHQIMDLLVMGGTQDKNKRSKKWKISEEVNFFEFMELNKFERF</sequence>
<dbReference type="InterPro" id="IPR036691">
    <property type="entry name" value="Endo/exonu/phosph_ase_sf"/>
</dbReference>
<evidence type="ECO:0008006" key="3">
    <source>
        <dbReference type="Google" id="ProtNLM"/>
    </source>
</evidence>
<protein>
    <recommendedName>
        <fullName evidence="3">Endonuclease/exonuclease/phosphatase domain-containing protein</fullName>
    </recommendedName>
</protein>
<dbReference type="AlphaFoldDB" id="A0A4Y2VZP0"/>
<dbReference type="Gene3D" id="3.60.10.10">
    <property type="entry name" value="Endonuclease/exonuclease/phosphatase"/>
    <property type="match status" value="1"/>
</dbReference>
<dbReference type="EMBL" id="BGPR01053563">
    <property type="protein sequence ID" value="GBO30395.1"/>
    <property type="molecule type" value="Genomic_DNA"/>
</dbReference>
<reference evidence="1 2" key="1">
    <citation type="journal article" date="2019" name="Sci. Rep.">
        <title>Orb-weaving spider Araneus ventricosus genome elucidates the spidroin gene catalogue.</title>
        <authorList>
            <person name="Kono N."/>
            <person name="Nakamura H."/>
            <person name="Ohtoshi R."/>
            <person name="Moran D.A.P."/>
            <person name="Shinohara A."/>
            <person name="Yoshida Y."/>
            <person name="Fujiwara M."/>
            <person name="Mori M."/>
            <person name="Tomita M."/>
            <person name="Arakawa K."/>
        </authorList>
    </citation>
    <scope>NUCLEOTIDE SEQUENCE [LARGE SCALE GENOMIC DNA]</scope>
</reference>
<accession>A0A4Y2VZP0</accession>
<organism evidence="1 2">
    <name type="scientific">Araneus ventricosus</name>
    <name type="common">Orbweaver spider</name>
    <name type="synonym">Epeira ventricosa</name>
    <dbReference type="NCBI Taxonomy" id="182803"/>
    <lineage>
        <taxon>Eukaryota</taxon>
        <taxon>Metazoa</taxon>
        <taxon>Ecdysozoa</taxon>
        <taxon>Arthropoda</taxon>
        <taxon>Chelicerata</taxon>
        <taxon>Arachnida</taxon>
        <taxon>Araneae</taxon>
        <taxon>Araneomorphae</taxon>
        <taxon>Entelegynae</taxon>
        <taxon>Araneoidea</taxon>
        <taxon>Araneidae</taxon>
        <taxon>Araneus</taxon>
    </lineage>
</organism>
<gene>
    <name evidence="1" type="ORF">AVEN_112901_1</name>
</gene>
<keyword evidence="2" id="KW-1185">Reference proteome</keyword>
<comment type="caution">
    <text evidence="1">The sequence shown here is derived from an EMBL/GenBank/DDBJ whole genome shotgun (WGS) entry which is preliminary data.</text>
</comment>
<proteinExistence type="predicted"/>
<name>A0A4Y2VZP0_ARAVE</name>
<evidence type="ECO:0000313" key="1">
    <source>
        <dbReference type="EMBL" id="GBO30395.1"/>
    </source>
</evidence>